<keyword evidence="3" id="KW-1185">Reference proteome</keyword>
<dbReference type="InterPro" id="IPR044862">
    <property type="entry name" value="Pro_4_hyd_alph_FE2OG_OXY"/>
</dbReference>
<feature type="domain" description="Prolyl 4-hydroxylase alpha subunit Fe(2+) 2OG dioxygenase" evidence="1">
    <location>
        <begin position="110"/>
        <end position="205"/>
    </location>
</feature>
<evidence type="ECO:0000313" key="3">
    <source>
        <dbReference type="Proteomes" id="UP001403385"/>
    </source>
</evidence>
<dbReference type="RefSeq" id="WP_346821739.1">
    <property type="nucleotide sequence ID" value="NZ_JBDKWZ010000007.1"/>
</dbReference>
<reference evidence="2 3" key="1">
    <citation type="submission" date="2024-04" db="EMBL/GenBank/DDBJ databases">
        <title>Novel genus in family Flammeovirgaceae.</title>
        <authorList>
            <person name="Nguyen T.H."/>
            <person name="Vuong T.Q."/>
            <person name="Le H."/>
            <person name="Kim S.-G."/>
        </authorList>
    </citation>
    <scope>NUCLEOTIDE SEQUENCE [LARGE SCALE GENOMIC DNA]</scope>
    <source>
        <strain evidence="2 3">JCM 23209</strain>
    </source>
</reference>
<proteinExistence type="predicted"/>
<dbReference type="Pfam" id="PF13640">
    <property type="entry name" value="2OG-FeII_Oxy_3"/>
    <property type="match status" value="1"/>
</dbReference>
<sequence>MIRFEYLEAHKEDLRKQFLQAKPFPHLAIDQFCEEDKIEQLYAKIPNIETKSADYIFAKNKFEKSKFWLMGEEFEELYQDLRSERFQQLLQYITNEDVFIDQKFYGGGIHQGKKGSFLDMHADFNYHPLDATWFRNLNLLLYLNKDWKKEYGGELKLEDSRSGEKTEVDVPFNRLVIMLCRGYTLHGYDPINFPEGKFRSSIAAYAYTLHEKPKESPRTTEWHVKKDNKLKYFISKLWVPAVKLKSKFSKSKTAKN</sequence>
<name>A0AAW9S1B0_9BACT</name>
<dbReference type="Gene3D" id="2.60.120.620">
    <property type="entry name" value="q2cbj1_9rhob like domain"/>
    <property type="match status" value="1"/>
</dbReference>
<dbReference type="EMBL" id="JBDKWZ010000007">
    <property type="protein sequence ID" value="MEN7548965.1"/>
    <property type="molecule type" value="Genomic_DNA"/>
</dbReference>
<organism evidence="2 3">
    <name type="scientific">Rapidithrix thailandica</name>
    <dbReference type="NCBI Taxonomy" id="413964"/>
    <lineage>
        <taxon>Bacteria</taxon>
        <taxon>Pseudomonadati</taxon>
        <taxon>Bacteroidota</taxon>
        <taxon>Cytophagia</taxon>
        <taxon>Cytophagales</taxon>
        <taxon>Flammeovirgaceae</taxon>
        <taxon>Rapidithrix</taxon>
    </lineage>
</organism>
<evidence type="ECO:0000313" key="2">
    <source>
        <dbReference type="EMBL" id="MEN7548965.1"/>
    </source>
</evidence>
<evidence type="ECO:0000259" key="1">
    <source>
        <dbReference type="Pfam" id="PF13640"/>
    </source>
</evidence>
<accession>A0AAW9S1B0</accession>
<comment type="caution">
    <text evidence="2">The sequence shown here is derived from an EMBL/GenBank/DDBJ whole genome shotgun (WGS) entry which is preliminary data.</text>
</comment>
<gene>
    <name evidence="2" type="ORF">AAG747_13665</name>
</gene>
<protein>
    <submittedName>
        <fullName evidence="2">2OG-Fe(II) oxygenase</fullName>
    </submittedName>
</protein>
<dbReference type="Proteomes" id="UP001403385">
    <property type="component" value="Unassembled WGS sequence"/>
</dbReference>
<dbReference type="AlphaFoldDB" id="A0AAW9S1B0"/>